<dbReference type="AlphaFoldDB" id="A0AAV3XR16"/>
<evidence type="ECO:0000313" key="2">
    <source>
        <dbReference type="Proteomes" id="UP000735302"/>
    </source>
</evidence>
<comment type="caution">
    <text evidence="1">The sequence shown here is derived from an EMBL/GenBank/DDBJ whole genome shotgun (WGS) entry which is preliminary data.</text>
</comment>
<gene>
    <name evidence="1" type="ORF">PoB_000009500</name>
</gene>
<accession>A0AAV3XR16</accession>
<evidence type="ECO:0000313" key="1">
    <source>
        <dbReference type="EMBL" id="GFN73589.1"/>
    </source>
</evidence>
<name>A0AAV3XR16_9GAST</name>
<sequence>MDTGAVVTVIPMSLVSDETKIEKANTKLFGPGHDELKVLGKVNATMRETSQLVDDIPGVICDIDDILIMGQTKEQHDSRVR</sequence>
<dbReference type="EMBL" id="BLXT01000008">
    <property type="protein sequence ID" value="GFN73589.1"/>
    <property type="molecule type" value="Genomic_DNA"/>
</dbReference>
<proteinExistence type="predicted"/>
<dbReference type="Proteomes" id="UP000735302">
    <property type="component" value="Unassembled WGS sequence"/>
</dbReference>
<protein>
    <recommendedName>
        <fullName evidence="3">Peptidase A2 domain-containing protein</fullName>
    </recommendedName>
</protein>
<keyword evidence="2" id="KW-1185">Reference proteome</keyword>
<reference evidence="1 2" key="1">
    <citation type="journal article" date="2021" name="Elife">
        <title>Chloroplast acquisition without the gene transfer in kleptoplastic sea slugs, Plakobranchus ocellatus.</title>
        <authorList>
            <person name="Maeda T."/>
            <person name="Takahashi S."/>
            <person name="Yoshida T."/>
            <person name="Shimamura S."/>
            <person name="Takaki Y."/>
            <person name="Nagai Y."/>
            <person name="Toyoda A."/>
            <person name="Suzuki Y."/>
            <person name="Arimoto A."/>
            <person name="Ishii H."/>
            <person name="Satoh N."/>
            <person name="Nishiyama T."/>
            <person name="Hasebe M."/>
            <person name="Maruyama T."/>
            <person name="Minagawa J."/>
            <person name="Obokata J."/>
            <person name="Shigenobu S."/>
        </authorList>
    </citation>
    <scope>NUCLEOTIDE SEQUENCE [LARGE SCALE GENOMIC DNA]</scope>
</reference>
<organism evidence="1 2">
    <name type="scientific">Plakobranchus ocellatus</name>
    <dbReference type="NCBI Taxonomy" id="259542"/>
    <lineage>
        <taxon>Eukaryota</taxon>
        <taxon>Metazoa</taxon>
        <taxon>Spiralia</taxon>
        <taxon>Lophotrochozoa</taxon>
        <taxon>Mollusca</taxon>
        <taxon>Gastropoda</taxon>
        <taxon>Heterobranchia</taxon>
        <taxon>Euthyneura</taxon>
        <taxon>Panpulmonata</taxon>
        <taxon>Sacoglossa</taxon>
        <taxon>Placobranchoidea</taxon>
        <taxon>Plakobranchidae</taxon>
        <taxon>Plakobranchus</taxon>
    </lineage>
</organism>
<evidence type="ECO:0008006" key="3">
    <source>
        <dbReference type="Google" id="ProtNLM"/>
    </source>
</evidence>